<dbReference type="GO" id="GO:0007041">
    <property type="term" value="P:lysosomal transport"/>
    <property type="evidence" value="ECO:0007669"/>
    <property type="project" value="TreeGrafter"/>
</dbReference>
<evidence type="ECO:0000259" key="1">
    <source>
        <dbReference type="Pfam" id="PF20655"/>
    </source>
</evidence>
<evidence type="ECO:0000313" key="3">
    <source>
        <dbReference type="Proteomes" id="UP001159428"/>
    </source>
</evidence>
<reference evidence="2 3" key="1">
    <citation type="submission" date="2022-05" db="EMBL/GenBank/DDBJ databases">
        <authorList>
            <consortium name="Genoscope - CEA"/>
            <person name="William W."/>
        </authorList>
    </citation>
    <scope>NUCLEOTIDE SEQUENCE [LARGE SCALE GENOMIC DNA]</scope>
</reference>
<comment type="caution">
    <text evidence="2">The sequence shown here is derived from an EMBL/GenBank/DDBJ whole genome shotgun (WGS) entry which is preliminary data.</text>
</comment>
<feature type="domain" description="Vps52 C-terminal" evidence="1">
    <location>
        <begin position="3"/>
        <end position="124"/>
    </location>
</feature>
<accession>A0AAU9VSY7</accession>
<dbReference type="GO" id="GO:0019905">
    <property type="term" value="F:syntaxin binding"/>
    <property type="evidence" value="ECO:0007669"/>
    <property type="project" value="TreeGrafter"/>
</dbReference>
<dbReference type="EMBL" id="CALNXJ010000004">
    <property type="protein sequence ID" value="CAH3038471.1"/>
    <property type="molecule type" value="Genomic_DNA"/>
</dbReference>
<dbReference type="GO" id="GO:0006896">
    <property type="term" value="P:Golgi to vacuole transport"/>
    <property type="evidence" value="ECO:0007669"/>
    <property type="project" value="TreeGrafter"/>
</dbReference>
<dbReference type="InterPro" id="IPR048361">
    <property type="entry name" value="Vps52_C"/>
</dbReference>
<dbReference type="Proteomes" id="UP001159428">
    <property type="component" value="Unassembled WGS sequence"/>
</dbReference>
<name>A0AAU9VSY7_9CNID</name>
<sequence>MSWPRFTYVVELNVDSVRNTDPQRLGVIDIRPNYIIRRYAEFSATTVSLNESFPDEKVNKVLAALRVEIENFILRIPAEFPLRKEQHIFLINNYDMMLAERTSEDSKEVESFQQLLTARIQEFVEEALSPAFGVMIAFVKETEPLLEKGKGQGQVIWPDEKRIQQLVRGFASDWKRSIENINQEIMRSFFNFKNGTTILQAALTRLIQYYHRFQKVLSQHPFKRLPIRSELINIHHVMVEVKKHKTTF</sequence>
<dbReference type="AlphaFoldDB" id="A0AAU9VSY7"/>
<keyword evidence="3" id="KW-1185">Reference proteome</keyword>
<dbReference type="PANTHER" id="PTHR14190:SF7">
    <property type="entry name" value="VACUOLAR PROTEIN SORTING-ASSOCIATED PROTEIN 52 HOMOLOG"/>
    <property type="match status" value="1"/>
</dbReference>
<evidence type="ECO:0000313" key="2">
    <source>
        <dbReference type="EMBL" id="CAH3038471.1"/>
    </source>
</evidence>
<protein>
    <recommendedName>
        <fullName evidence="1">Vps52 C-terminal domain-containing protein</fullName>
    </recommendedName>
</protein>
<dbReference type="InterPro" id="IPR007258">
    <property type="entry name" value="Vps52"/>
</dbReference>
<proteinExistence type="predicted"/>
<dbReference type="Pfam" id="PF20655">
    <property type="entry name" value="Vps52_C"/>
    <property type="match status" value="1"/>
</dbReference>
<dbReference type="GO" id="GO:0032456">
    <property type="term" value="P:endocytic recycling"/>
    <property type="evidence" value="ECO:0007669"/>
    <property type="project" value="TreeGrafter"/>
</dbReference>
<dbReference type="GO" id="GO:0005829">
    <property type="term" value="C:cytosol"/>
    <property type="evidence" value="ECO:0007669"/>
    <property type="project" value="GOC"/>
</dbReference>
<dbReference type="PANTHER" id="PTHR14190">
    <property type="entry name" value="SUPPRESSOR OF ACTIN MUTATIONS 2/VACUOLAR PROTEIN SORTING 52"/>
    <property type="match status" value="1"/>
</dbReference>
<dbReference type="GO" id="GO:0042147">
    <property type="term" value="P:retrograde transport, endosome to Golgi"/>
    <property type="evidence" value="ECO:0007669"/>
    <property type="project" value="TreeGrafter"/>
</dbReference>
<organism evidence="2 3">
    <name type="scientific">Pocillopora meandrina</name>
    <dbReference type="NCBI Taxonomy" id="46732"/>
    <lineage>
        <taxon>Eukaryota</taxon>
        <taxon>Metazoa</taxon>
        <taxon>Cnidaria</taxon>
        <taxon>Anthozoa</taxon>
        <taxon>Hexacorallia</taxon>
        <taxon>Scleractinia</taxon>
        <taxon>Astrocoeniina</taxon>
        <taxon>Pocilloporidae</taxon>
        <taxon>Pocillopora</taxon>
    </lineage>
</organism>
<gene>
    <name evidence="2" type="ORF">PMEA_00021709</name>
</gene>
<dbReference type="GO" id="GO:0000938">
    <property type="term" value="C:GARP complex"/>
    <property type="evidence" value="ECO:0007669"/>
    <property type="project" value="TreeGrafter"/>
</dbReference>